<proteinExistence type="predicted"/>
<dbReference type="SUPFAM" id="SSF51905">
    <property type="entry name" value="FAD/NAD(P)-binding domain"/>
    <property type="match status" value="1"/>
</dbReference>
<evidence type="ECO:0000313" key="5">
    <source>
        <dbReference type="EMBL" id="PAU83514.1"/>
    </source>
</evidence>
<keyword evidence="2" id="KW-0125">Carotenoid biosynthesis</keyword>
<protein>
    <submittedName>
        <fullName evidence="5">Phytoene dehydrogenase</fullName>
    </submittedName>
</protein>
<comment type="pathway">
    <text evidence="1">Carotenoid biosynthesis.</text>
</comment>
<feature type="domain" description="Amine oxidase" evidence="4">
    <location>
        <begin position="19"/>
        <end position="489"/>
    </location>
</feature>
<dbReference type="OrthoDB" id="40741at2157"/>
<evidence type="ECO:0000313" key="6">
    <source>
        <dbReference type="Proteomes" id="UP000218083"/>
    </source>
</evidence>
<sequence>MADQPGDDPTITVVGGGFGGLAAAAYLADAGGEVELLERHDRVGGHAGVIERDGFRFDAGPSWYLMPDVFERFFGHFDREPEDYYELERLDPQYRVFWKDGDRVTIGPNRENVHEVFESYEAGAGDALAEYLDRAERNYELAMDRVVYEGRDRLRDYVDTDLLPMAPRYRLFGNMDDYVGRYVDHPKLKQLLEYTLVFLGGSPYNTPALYSIMSHVDLNMNVFYPEGGIAGVVDGLAALARERGVDIETGVEVQSIDGRVGAFELATDAGTRRTDLVVSNANPAYVERELLDPDDRDRDPGYWSDRTYAPSAYMLYLGVEGDVDPLAHHSLVLPADWSDHFEAIFEEPRWPDDPAYYLSVTSETDETVAPEGHHAVVALVPIAPGLDDGPEVRERYRETVLEDLAANAGVDLRGRIVSETTACVSEFAERFGDPDGTALGLAHTLFQTGPLRPGHRAGLDGLYYVGSYTGPGIGMPMCLISGEHAAAALREDYPEALGGGRRQKETGTTAGQ</sequence>
<dbReference type="EMBL" id="NSKC01000004">
    <property type="protein sequence ID" value="PAU83514.1"/>
    <property type="molecule type" value="Genomic_DNA"/>
</dbReference>
<evidence type="ECO:0000256" key="3">
    <source>
        <dbReference type="ARBA" id="ARBA00023002"/>
    </source>
</evidence>
<evidence type="ECO:0000256" key="1">
    <source>
        <dbReference type="ARBA" id="ARBA00004829"/>
    </source>
</evidence>
<reference evidence="5 6" key="1">
    <citation type="submission" date="2017-08" db="EMBL/GenBank/DDBJ databases">
        <title>The strain WRN001 was isolated from Binhai saline alkaline soil, Tianjin, China.</title>
        <authorList>
            <person name="Liu D."/>
            <person name="Zhang G."/>
        </authorList>
    </citation>
    <scope>NUCLEOTIDE SEQUENCE [LARGE SCALE GENOMIC DNA]</scope>
    <source>
        <strain evidence="5 6">WN019</strain>
    </source>
</reference>
<dbReference type="RefSeq" id="WP_095636782.1">
    <property type="nucleotide sequence ID" value="NZ_NSKC01000004.1"/>
</dbReference>
<name>A0A2A2FFH9_9EURY</name>
<dbReference type="Gene3D" id="3.50.50.60">
    <property type="entry name" value="FAD/NAD(P)-binding domain"/>
    <property type="match status" value="2"/>
</dbReference>
<keyword evidence="3" id="KW-0560">Oxidoreductase</keyword>
<gene>
    <name evidence="5" type="ORF">CK500_08325</name>
</gene>
<dbReference type="Pfam" id="PF01593">
    <property type="entry name" value="Amino_oxidase"/>
    <property type="match status" value="1"/>
</dbReference>
<dbReference type="InterPro" id="IPR002937">
    <property type="entry name" value="Amino_oxidase"/>
</dbReference>
<dbReference type="InterPro" id="IPR014105">
    <property type="entry name" value="Carotenoid/retinoid_OxRdtase"/>
</dbReference>
<dbReference type="AlphaFoldDB" id="A0A2A2FFH9"/>
<comment type="caution">
    <text evidence="5">The sequence shown here is derived from an EMBL/GenBank/DDBJ whole genome shotgun (WGS) entry which is preliminary data.</text>
</comment>
<dbReference type="GO" id="GO:0016117">
    <property type="term" value="P:carotenoid biosynthetic process"/>
    <property type="evidence" value="ECO:0007669"/>
    <property type="project" value="UniProtKB-KW"/>
</dbReference>
<dbReference type="NCBIfam" id="TIGR02734">
    <property type="entry name" value="crtI_fam"/>
    <property type="match status" value="1"/>
</dbReference>
<dbReference type="PANTHER" id="PTHR43734:SF1">
    <property type="entry name" value="PHYTOENE DESATURASE"/>
    <property type="match status" value="1"/>
</dbReference>
<organism evidence="5 6">
    <name type="scientific">Halorubrum salipaludis</name>
    <dbReference type="NCBI Taxonomy" id="2032630"/>
    <lineage>
        <taxon>Archaea</taxon>
        <taxon>Methanobacteriati</taxon>
        <taxon>Methanobacteriota</taxon>
        <taxon>Stenosarchaea group</taxon>
        <taxon>Halobacteria</taxon>
        <taxon>Halobacteriales</taxon>
        <taxon>Haloferacaceae</taxon>
        <taxon>Halorubrum</taxon>
    </lineage>
</organism>
<dbReference type="InterPro" id="IPR036188">
    <property type="entry name" value="FAD/NAD-bd_sf"/>
</dbReference>
<dbReference type="PANTHER" id="PTHR43734">
    <property type="entry name" value="PHYTOENE DESATURASE"/>
    <property type="match status" value="1"/>
</dbReference>
<keyword evidence="6" id="KW-1185">Reference proteome</keyword>
<accession>A0A2A2FFH9</accession>
<dbReference type="Proteomes" id="UP000218083">
    <property type="component" value="Unassembled WGS sequence"/>
</dbReference>
<evidence type="ECO:0000259" key="4">
    <source>
        <dbReference type="Pfam" id="PF01593"/>
    </source>
</evidence>
<dbReference type="GO" id="GO:0016491">
    <property type="term" value="F:oxidoreductase activity"/>
    <property type="evidence" value="ECO:0007669"/>
    <property type="project" value="UniProtKB-KW"/>
</dbReference>
<evidence type="ECO:0000256" key="2">
    <source>
        <dbReference type="ARBA" id="ARBA00022746"/>
    </source>
</evidence>